<dbReference type="AlphaFoldDB" id="A0A2H3TFU0"/>
<evidence type="ECO:0000313" key="1">
    <source>
        <dbReference type="EMBL" id="SCO87574.1"/>
    </source>
</evidence>
<name>A0A2H3TFU0_FUSOX</name>
<dbReference type="EMBL" id="FMJY01000006">
    <property type="protein sequence ID" value="SCO87574.1"/>
    <property type="molecule type" value="Genomic_DNA"/>
</dbReference>
<reference evidence="2" key="1">
    <citation type="submission" date="2016-09" db="EMBL/GenBank/DDBJ databases">
        <authorList>
            <person name="Guldener U."/>
        </authorList>
    </citation>
    <scope>NUCLEOTIDE SEQUENCE [LARGE SCALE GENOMIC DNA]</scope>
    <source>
        <strain evidence="2">V64-1</strain>
    </source>
</reference>
<protein>
    <submittedName>
        <fullName evidence="1">Uncharacterized protein</fullName>
    </submittedName>
</protein>
<proteinExistence type="predicted"/>
<evidence type="ECO:0000313" key="2">
    <source>
        <dbReference type="Proteomes" id="UP000219369"/>
    </source>
</evidence>
<accession>A0A2H3TFU0</accession>
<sequence>MAFSHDIYEDFPRDCVLWKKWLILY</sequence>
<organism evidence="1 2">
    <name type="scientific">Fusarium oxysporum</name>
    <name type="common">Fusarium vascular wilt</name>
    <dbReference type="NCBI Taxonomy" id="5507"/>
    <lineage>
        <taxon>Eukaryota</taxon>
        <taxon>Fungi</taxon>
        <taxon>Dikarya</taxon>
        <taxon>Ascomycota</taxon>
        <taxon>Pezizomycotina</taxon>
        <taxon>Sordariomycetes</taxon>
        <taxon>Hypocreomycetidae</taxon>
        <taxon>Hypocreales</taxon>
        <taxon>Nectriaceae</taxon>
        <taxon>Fusarium</taxon>
        <taxon>Fusarium oxysporum species complex</taxon>
    </lineage>
</organism>
<gene>
    <name evidence="1" type="ORF">FRV6_11701</name>
</gene>
<dbReference type="Proteomes" id="UP000219369">
    <property type="component" value="Unassembled WGS sequence"/>
</dbReference>